<evidence type="ECO:0000256" key="1">
    <source>
        <dbReference type="ARBA" id="ARBA00012493"/>
    </source>
</evidence>
<dbReference type="InterPro" id="IPR036397">
    <property type="entry name" value="RNaseH_sf"/>
</dbReference>
<dbReference type="OrthoDB" id="6611713at2759"/>
<organism evidence="3 4">
    <name type="scientific">Nesidiocoris tenuis</name>
    <dbReference type="NCBI Taxonomy" id="355587"/>
    <lineage>
        <taxon>Eukaryota</taxon>
        <taxon>Metazoa</taxon>
        <taxon>Ecdysozoa</taxon>
        <taxon>Arthropoda</taxon>
        <taxon>Hexapoda</taxon>
        <taxon>Insecta</taxon>
        <taxon>Pterygota</taxon>
        <taxon>Neoptera</taxon>
        <taxon>Paraneoptera</taxon>
        <taxon>Hemiptera</taxon>
        <taxon>Heteroptera</taxon>
        <taxon>Panheteroptera</taxon>
        <taxon>Cimicomorpha</taxon>
        <taxon>Miridae</taxon>
        <taxon>Dicyphina</taxon>
        <taxon>Nesidiocoris</taxon>
    </lineage>
</organism>
<reference evidence="3 4" key="1">
    <citation type="submission" date="2020-02" db="EMBL/GenBank/DDBJ databases">
        <authorList>
            <person name="Ferguson B K."/>
        </authorList>
    </citation>
    <scope>NUCLEOTIDE SEQUENCE [LARGE SCALE GENOMIC DNA]</scope>
</reference>
<dbReference type="GO" id="GO:0015074">
    <property type="term" value="P:DNA integration"/>
    <property type="evidence" value="ECO:0007669"/>
    <property type="project" value="InterPro"/>
</dbReference>
<dbReference type="InterPro" id="IPR041588">
    <property type="entry name" value="Integrase_H2C2"/>
</dbReference>
<dbReference type="GO" id="GO:0003964">
    <property type="term" value="F:RNA-directed DNA polymerase activity"/>
    <property type="evidence" value="ECO:0007669"/>
    <property type="project" value="UniProtKB-EC"/>
</dbReference>
<name>A0A6H5GQC8_9HEMI</name>
<sequence>MTHSREFYYQNLIELVLELTTDCKERVLDLIQKRMLEDNTSRKVSSYIRLGWPEKKDMDPVLIPYFLKREELSVEEEILLWNGRIVVPESLRDNFLMMLHNGHPGIRSMKSVARNHFWWPRVDRDIEMMVGKCLRCQRSRAAPEEAPIYSWNVPSRPWSRLHLDFAGPFHGIMWLVIVDATTKWIEILPMVNTTTQSTLRVIKNTISRFGFPHIIVTNNGPQFVFEEFEQFCKNHSVTHVKSTPYHPRTNGLAERAVRTFKDRLKNEKGNRWQILEKVDEFLFTYRSTPHSTTGRSPAELIFGRRLTSPFDLLKPDLKRKQDQA</sequence>
<dbReference type="Pfam" id="PF17921">
    <property type="entry name" value="Integrase_H2C2"/>
    <property type="match status" value="1"/>
</dbReference>
<evidence type="ECO:0000313" key="4">
    <source>
        <dbReference type="Proteomes" id="UP000479000"/>
    </source>
</evidence>
<keyword evidence="4" id="KW-1185">Reference proteome</keyword>
<dbReference type="Gene3D" id="1.10.340.70">
    <property type="match status" value="1"/>
</dbReference>
<accession>A0A6H5GQC8</accession>
<dbReference type="FunFam" id="1.10.340.70:FF:000003">
    <property type="entry name" value="Protein CBG25708"/>
    <property type="match status" value="1"/>
</dbReference>
<dbReference type="Pfam" id="PF00665">
    <property type="entry name" value="rve"/>
    <property type="match status" value="1"/>
</dbReference>
<dbReference type="Proteomes" id="UP000479000">
    <property type="component" value="Unassembled WGS sequence"/>
</dbReference>
<dbReference type="PROSITE" id="PS50994">
    <property type="entry name" value="INTEGRASE"/>
    <property type="match status" value="1"/>
</dbReference>
<dbReference type="PANTHER" id="PTHR37984:SF5">
    <property type="entry name" value="PROTEIN NYNRIN-LIKE"/>
    <property type="match status" value="1"/>
</dbReference>
<dbReference type="EMBL" id="CADCXU010015942">
    <property type="protein sequence ID" value="CAB0005138.1"/>
    <property type="molecule type" value="Genomic_DNA"/>
</dbReference>
<dbReference type="InterPro" id="IPR012337">
    <property type="entry name" value="RNaseH-like_sf"/>
</dbReference>
<dbReference type="AlphaFoldDB" id="A0A6H5GQC8"/>
<dbReference type="Gene3D" id="3.30.420.10">
    <property type="entry name" value="Ribonuclease H-like superfamily/Ribonuclease H"/>
    <property type="match status" value="1"/>
</dbReference>
<proteinExistence type="predicted"/>
<dbReference type="PANTHER" id="PTHR37984">
    <property type="entry name" value="PROTEIN CBG26694"/>
    <property type="match status" value="1"/>
</dbReference>
<dbReference type="FunFam" id="3.30.420.10:FF:000063">
    <property type="entry name" value="Retrovirus-related Pol polyprotein from transposon 297-like Protein"/>
    <property type="match status" value="1"/>
</dbReference>
<dbReference type="EC" id="2.7.7.49" evidence="1"/>
<dbReference type="InterPro" id="IPR001584">
    <property type="entry name" value="Integrase_cat-core"/>
</dbReference>
<evidence type="ECO:0000313" key="3">
    <source>
        <dbReference type="EMBL" id="CAB0005138.1"/>
    </source>
</evidence>
<dbReference type="SUPFAM" id="SSF53098">
    <property type="entry name" value="Ribonuclease H-like"/>
    <property type="match status" value="1"/>
</dbReference>
<dbReference type="GO" id="GO:0003676">
    <property type="term" value="F:nucleic acid binding"/>
    <property type="evidence" value="ECO:0007669"/>
    <property type="project" value="InterPro"/>
</dbReference>
<evidence type="ECO:0000259" key="2">
    <source>
        <dbReference type="PROSITE" id="PS50994"/>
    </source>
</evidence>
<dbReference type="InterPro" id="IPR050951">
    <property type="entry name" value="Retrovirus_Pol_polyprotein"/>
</dbReference>
<protein>
    <recommendedName>
        <fullName evidence="1">RNA-directed DNA polymerase</fullName>
        <ecNumber evidence="1">2.7.7.49</ecNumber>
    </recommendedName>
</protein>
<gene>
    <name evidence="3" type="ORF">NTEN_LOCUS10615</name>
</gene>
<feature type="domain" description="Integrase catalytic" evidence="2">
    <location>
        <begin position="153"/>
        <end position="305"/>
    </location>
</feature>